<dbReference type="RefSeq" id="WP_274326047.1">
    <property type="nucleotide sequence ID" value="NZ_CP118158.1"/>
</dbReference>
<evidence type="ECO:0000256" key="7">
    <source>
        <dbReference type="PROSITE-ProRule" id="PRU00169"/>
    </source>
</evidence>
<dbReference type="SUPFAM" id="SSF47384">
    <property type="entry name" value="Homodimeric domain of signal transducing histidine kinase"/>
    <property type="match status" value="1"/>
</dbReference>
<reference evidence="11 12" key="1">
    <citation type="journal article" date="2019" name="Int. J. Syst. Evol. Microbiol.">
        <title>The Global Catalogue of Microorganisms (GCM) 10K type strain sequencing project: providing services to taxonomists for standard genome sequencing and annotation.</title>
        <authorList>
            <consortium name="The Broad Institute Genomics Platform"/>
            <consortium name="The Broad Institute Genome Sequencing Center for Infectious Disease"/>
            <person name="Wu L."/>
            <person name="Ma J."/>
        </authorList>
    </citation>
    <scope>NUCLEOTIDE SEQUENCE [LARGE SCALE GENOMIC DNA]</scope>
    <source>
        <strain evidence="11 12">XZYJT29</strain>
    </source>
</reference>
<feature type="domain" description="Response regulatory" evidence="9">
    <location>
        <begin position="23"/>
        <end position="139"/>
    </location>
</feature>
<dbReference type="PANTHER" id="PTHR43711:SF1">
    <property type="entry name" value="HISTIDINE KINASE 1"/>
    <property type="match status" value="1"/>
</dbReference>
<dbReference type="InterPro" id="IPR035965">
    <property type="entry name" value="PAS-like_dom_sf"/>
</dbReference>
<keyword evidence="4" id="KW-0808">Transferase</keyword>
<dbReference type="SMART" id="SM00387">
    <property type="entry name" value="HATPase_c"/>
    <property type="match status" value="1"/>
</dbReference>
<keyword evidence="3 7" id="KW-0597">Phosphoprotein</keyword>
<dbReference type="Gene3D" id="3.30.565.10">
    <property type="entry name" value="Histidine kinase-like ATPase, C-terminal domain"/>
    <property type="match status" value="1"/>
</dbReference>
<evidence type="ECO:0000259" key="10">
    <source>
        <dbReference type="PROSITE" id="PS50112"/>
    </source>
</evidence>
<gene>
    <name evidence="11" type="ORF">ACFQMA_11705</name>
</gene>
<dbReference type="Gene3D" id="3.30.450.20">
    <property type="entry name" value="PAS domain"/>
    <property type="match status" value="2"/>
</dbReference>
<feature type="modified residue" description="4-aspartylphosphate" evidence="7">
    <location>
        <position position="74"/>
    </location>
</feature>
<comment type="catalytic activity">
    <reaction evidence="1">
        <text>ATP + protein L-histidine = ADP + protein N-phospho-L-histidine.</text>
        <dbReference type="EC" id="2.7.13.3"/>
    </reaction>
</comment>
<dbReference type="InterPro" id="IPR001789">
    <property type="entry name" value="Sig_transdc_resp-reg_receiver"/>
</dbReference>
<evidence type="ECO:0000256" key="4">
    <source>
        <dbReference type="ARBA" id="ARBA00022679"/>
    </source>
</evidence>
<dbReference type="PROSITE" id="PS50110">
    <property type="entry name" value="RESPONSE_REGULATORY"/>
    <property type="match status" value="1"/>
</dbReference>
<organism evidence="11 12">
    <name type="scientific">Halosimplex aquaticum</name>
    <dbReference type="NCBI Taxonomy" id="3026162"/>
    <lineage>
        <taxon>Archaea</taxon>
        <taxon>Methanobacteriati</taxon>
        <taxon>Methanobacteriota</taxon>
        <taxon>Stenosarchaea group</taxon>
        <taxon>Halobacteria</taxon>
        <taxon>Halobacteriales</taxon>
        <taxon>Haloarculaceae</taxon>
        <taxon>Halosimplex</taxon>
    </lineage>
</organism>
<dbReference type="PRINTS" id="PR00344">
    <property type="entry name" value="BCTRLSENSOR"/>
</dbReference>
<dbReference type="PANTHER" id="PTHR43711">
    <property type="entry name" value="TWO-COMPONENT HISTIDINE KINASE"/>
    <property type="match status" value="1"/>
</dbReference>
<keyword evidence="6" id="KW-0902">Two-component regulatory system</keyword>
<protein>
    <recommendedName>
        <fullName evidence="2">histidine kinase</fullName>
        <ecNumber evidence="2">2.7.13.3</ecNumber>
    </recommendedName>
</protein>
<dbReference type="SMART" id="SM00448">
    <property type="entry name" value="REC"/>
    <property type="match status" value="1"/>
</dbReference>
<dbReference type="InterPro" id="IPR013656">
    <property type="entry name" value="PAS_4"/>
</dbReference>
<evidence type="ECO:0000256" key="6">
    <source>
        <dbReference type="ARBA" id="ARBA00023012"/>
    </source>
</evidence>
<dbReference type="PROSITE" id="PS50112">
    <property type="entry name" value="PAS"/>
    <property type="match status" value="1"/>
</dbReference>
<evidence type="ECO:0000313" key="12">
    <source>
        <dbReference type="Proteomes" id="UP001596432"/>
    </source>
</evidence>
<dbReference type="InterPro" id="IPR005467">
    <property type="entry name" value="His_kinase_dom"/>
</dbReference>
<evidence type="ECO:0000313" key="11">
    <source>
        <dbReference type="EMBL" id="MFC7140491.1"/>
    </source>
</evidence>
<dbReference type="SUPFAM" id="SSF52172">
    <property type="entry name" value="CheY-like"/>
    <property type="match status" value="1"/>
</dbReference>
<dbReference type="GO" id="GO:0000160">
    <property type="term" value="P:phosphorelay signal transduction system"/>
    <property type="evidence" value="ECO:0007669"/>
    <property type="project" value="UniProtKB-KW"/>
</dbReference>
<sequence length="588" mass="65533">MERTLATGDTPVAESEQAVETFRVLHVDDEPDLSELASIYLERADDRFVVETATSASIALDKLSEEQFDCVISDYEMPGCNGIEFLGLVREQYSDLPFILFTGKGTEEIASDAISAGVTDYLQKQASTDQYSVLANTVSNAIEHYQSNQTVQQRNQQLQAVIKRVTDAIVEVDADWQFTLVNPQAEALYDMDEEDLLGRDFWEVFDGALDTRFEAEYRQVMDTREPTSFVEHFSQLNGTFDIEAYPMDNGGIAFYFTKVSEKLQKRTKQLQDIIDTVEGAVWIRNAEYEYVYMNQYHRDLFGIPDDVDVAGKQFADLLPAEVAAQFRENDDKVYETGEPIEIEEIVMIDDEPRDYLTRITPLFENGSVYATCGIATDITGQKTRERQLDQFTGIVSHDLRNPLNVATGRLELATDECDSEHLEHIYRAHNRMADLIDDLLTLARDGSVIAETTAVDLDSLINGCWTNVATADASLVADIERPVQADESRLKQVFENLIRNAIEHGGNDVTVTVGALADGFYVEDDGPGIPSDAQQDIFEAGYSTTEDGTGFGLSIVKQIVDAHGWSLRLTEGAMGGARFEITGVKFAA</sequence>
<dbReference type="InterPro" id="IPR004358">
    <property type="entry name" value="Sig_transdc_His_kin-like_C"/>
</dbReference>
<evidence type="ECO:0000256" key="5">
    <source>
        <dbReference type="ARBA" id="ARBA00022777"/>
    </source>
</evidence>
<dbReference type="Pfam" id="PF00072">
    <property type="entry name" value="Response_reg"/>
    <property type="match status" value="1"/>
</dbReference>
<dbReference type="GO" id="GO:0004673">
    <property type="term" value="F:protein histidine kinase activity"/>
    <property type="evidence" value="ECO:0007669"/>
    <property type="project" value="UniProtKB-EC"/>
</dbReference>
<dbReference type="SMART" id="SM00091">
    <property type="entry name" value="PAS"/>
    <property type="match status" value="2"/>
</dbReference>
<dbReference type="Gene3D" id="1.10.287.130">
    <property type="match status" value="1"/>
</dbReference>
<evidence type="ECO:0000259" key="8">
    <source>
        <dbReference type="PROSITE" id="PS50109"/>
    </source>
</evidence>
<dbReference type="CDD" id="cd00156">
    <property type="entry name" value="REC"/>
    <property type="match status" value="1"/>
</dbReference>
<evidence type="ECO:0000256" key="2">
    <source>
        <dbReference type="ARBA" id="ARBA00012438"/>
    </source>
</evidence>
<dbReference type="InterPro" id="IPR003594">
    <property type="entry name" value="HATPase_dom"/>
</dbReference>
<proteinExistence type="predicted"/>
<dbReference type="Pfam" id="PF02518">
    <property type="entry name" value="HATPase_c"/>
    <property type="match status" value="1"/>
</dbReference>
<keyword evidence="5" id="KW-0418">Kinase</keyword>
<dbReference type="Pfam" id="PF00512">
    <property type="entry name" value="HisKA"/>
    <property type="match status" value="1"/>
</dbReference>
<dbReference type="NCBIfam" id="TIGR00229">
    <property type="entry name" value="sensory_box"/>
    <property type="match status" value="1"/>
</dbReference>
<dbReference type="Gene3D" id="3.40.50.2300">
    <property type="match status" value="1"/>
</dbReference>
<comment type="caution">
    <text evidence="11">The sequence shown here is derived from an EMBL/GenBank/DDBJ whole genome shotgun (WGS) entry which is preliminary data.</text>
</comment>
<feature type="domain" description="Histidine kinase" evidence="8">
    <location>
        <begin position="394"/>
        <end position="582"/>
    </location>
</feature>
<dbReference type="InterPro" id="IPR036097">
    <property type="entry name" value="HisK_dim/P_sf"/>
</dbReference>
<dbReference type="InterPro" id="IPR000014">
    <property type="entry name" value="PAS"/>
</dbReference>
<feature type="domain" description="PAS" evidence="10">
    <location>
        <begin position="154"/>
        <end position="224"/>
    </location>
</feature>
<dbReference type="InterPro" id="IPR011006">
    <property type="entry name" value="CheY-like_superfamily"/>
</dbReference>
<accession>A0ABD5Y0R0</accession>
<dbReference type="InterPro" id="IPR036890">
    <property type="entry name" value="HATPase_C_sf"/>
</dbReference>
<dbReference type="CDD" id="cd00130">
    <property type="entry name" value="PAS"/>
    <property type="match status" value="1"/>
</dbReference>
<dbReference type="Pfam" id="PF08448">
    <property type="entry name" value="PAS_4"/>
    <property type="match status" value="2"/>
</dbReference>
<dbReference type="PROSITE" id="PS50109">
    <property type="entry name" value="HIS_KIN"/>
    <property type="match status" value="1"/>
</dbReference>
<dbReference type="CDD" id="cd00075">
    <property type="entry name" value="HATPase"/>
    <property type="match status" value="1"/>
</dbReference>
<dbReference type="InterPro" id="IPR003661">
    <property type="entry name" value="HisK_dim/P_dom"/>
</dbReference>
<dbReference type="SUPFAM" id="SSF55785">
    <property type="entry name" value="PYP-like sensor domain (PAS domain)"/>
    <property type="match status" value="2"/>
</dbReference>
<name>A0ABD5Y0R0_9EURY</name>
<dbReference type="AlphaFoldDB" id="A0ABD5Y0R0"/>
<dbReference type="GeneID" id="78820781"/>
<evidence type="ECO:0000259" key="9">
    <source>
        <dbReference type="PROSITE" id="PS50110"/>
    </source>
</evidence>
<evidence type="ECO:0000256" key="3">
    <source>
        <dbReference type="ARBA" id="ARBA00022553"/>
    </source>
</evidence>
<dbReference type="EC" id="2.7.13.3" evidence="2"/>
<keyword evidence="12" id="KW-1185">Reference proteome</keyword>
<dbReference type="CDD" id="cd00082">
    <property type="entry name" value="HisKA"/>
    <property type="match status" value="1"/>
</dbReference>
<dbReference type="SMART" id="SM00388">
    <property type="entry name" value="HisKA"/>
    <property type="match status" value="1"/>
</dbReference>
<dbReference type="InterPro" id="IPR050736">
    <property type="entry name" value="Sensor_HK_Regulatory"/>
</dbReference>
<dbReference type="EMBL" id="JBHTAS010000001">
    <property type="protein sequence ID" value="MFC7140491.1"/>
    <property type="molecule type" value="Genomic_DNA"/>
</dbReference>
<dbReference type="Proteomes" id="UP001596432">
    <property type="component" value="Unassembled WGS sequence"/>
</dbReference>
<dbReference type="SUPFAM" id="SSF55874">
    <property type="entry name" value="ATPase domain of HSP90 chaperone/DNA topoisomerase II/histidine kinase"/>
    <property type="match status" value="1"/>
</dbReference>
<evidence type="ECO:0000256" key="1">
    <source>
        <dbReference type="ARBA" id="ARBA00000085"/>
    </source>
</evidence>